<name>A0A7J7IYJ1_BUGNE</name>
<proteinExistence type="predicted"/>
<comment type="caution">
    <text evidence="2">The sequence shown here is derived from an EMBL/GenBank/DDBJ whole genome shotgun (WGS) entry which is preliminary data.</text>
</comment>
<dbReference type="EMBL" id="VXIV02003292">
    <property type="protein sequence ID" value="KAF6018616.1"/>
    <property type="molecule type" value="Genomic_DNA"/>
</dbReference>
<keyword evidence="3" id="KW-1185">Reference proteome</keyword>
<feature type="compositionally biased region" description="Basic and acidic residues" evidence="1">
    <location>
        <begin position="110"/>
        <end position="120"/>
    </location>
</feature>
<sequence length="120" mass="13288">MKLRKRLLQSKGNKKVFSSKSKEEMIREQIMQSEMRVAAQMGLPSTRLLGTTSLLTSAHSPLTLNNSTFRLSPSKLNTVDNFNGKSLLGSLGFTSPLQDRLNNTLSPDNSLRDDEIPSHG</sequence>
<feature type="compositionally biased region" description="Polar residues" evidence="1">
    <location>
        <begin position="99"/>
        <end position="109"/>
    </location>
</feature>
<dbReference type="Proteomes" id="UP000593567">
    <property type="component" value="Unassembled WGS sequence"/>
</dbReference>
<gene>
    <name evidence="2" type="ORF">EB796_023105</name>
</gene>
<evidence type="ECO:0000313" key="3">
    <source>
        <dbReference type="Proteomes" id="UP000593567"/>
    </source>
</evidence>
<evidence type="ECO:0000313" key="2">
    <source>
        <dbReference type="EMBL" id="KAF6018616.1"/>
    </source>
</evidence>
<evidence type="ECO:0000256" key="1">
    <source>
        <dbReference type="SAM" id="MobiDB-lite"/>
    </source>
</evidence>
<organism evidence="2 3">
    <name type="scientific">Bugula neritina</name>
    <name type="common">Brown bryozoan</name>
    <name type="synonym">Sertularia neritina</name>
    <dbReference type="NCBI Taxonomy" id="10212"/>
    <lineage>
        <taxon>Eukaryota</taxon>
        <taxon>Metazoa</taxon>
        <taxon>Spiralia</taxon>
        <taxon>Lophotrochozoa</taxon>
        <taxon>Bryozoa</taxon>
        <taxon>Gymnolaemata</taxon>
        <taxon>Cheilostomatida</taxon>
        <taxon>Flustrina</taxon>
        <taxon>Buguloidea</taxon>
        <taxon>Bugulidae</taxon>
        <taxon>Bugula</taxon>
    </lineage>
</organism>
<feature type="region of interest" description="Disordered" evidence="1">
    <location>
        <begin position="99"/>
        <end position="120"/>
    </location>
</feature>
<dbReference type="AlphaFoldDB" id="A0A7J7IYJ1"/>
<accession>A0A7J7IYJ1</accession>
<protein>
    <submittedName>
        <fullName evidence="2">Uncharacterized protein</fullName>
    </submittedName>
</protein>
<reference evidence="2" key="1">
    <citation type="submission" date="2020-06" db="EMBL/GenBank/DDBJ databases">
        <title>Draft genome of Bugula neritina, a colonial animal packing powerful symbionts and potential medicines.</title>
        <authorList>
            <person name="Rayko M."/>
        </authorList>
    </citation>
    <scope>NUCLEOTIDE SEQUENCE [LARGE SCALE GENOMIC DNA]</scope>
    <source>
        <strain evidence="2">Kwan_BN1</strain>
    </source>
</reference>